<evidence type="ECO:0000256" key="1">
    <source>
        <dbReference type="ARBA" id="ARBA00004613"/>
    </source>
</evidence>
<comment type="subcellular location">
    <subcellularLocation>
        <location evidence="1">Secreted</location>
    </subcellularLocation>
</comment>
<reference evidence="7" key="1">
    <citation type="submission" date="2019-10" db="EMBL/GenBank/DDBJ databases">
        <title>Bird 10,000 Genomes (B10K) Project - Family phase.</title>
        <authorList>
            <person name="Zhang G."/>
        </authorList>
    </citation>
    <scope>NUCLEOTIDE SEQUENCE</scope>
    <source>
        <strain evidence="7">B10K-DU-012-30</strain>
        <tissue evidence="7">Muscle</tissue>
    </source>
</reference>
<dbReference type="GO" id="GO:0042742">
    <property type="term" value="P:defense response to bacterium"/>
    <property type="evidence" value="ECO:0007669"/>
    <property type="project" value="TreeGrafter"/>
</dbReference>
<dbReference type="EMBL" id="WEKY01035649">
    <property type="protein sequence ID" value="NWI42997.1"/>
    <property type="molecule type" value="Genomic_DNA"/>
</dbReference>
<keyword evidence="5" id="KW-0732">Signal</keyword>
<dbReference type="PANTHER" id="PTHR16877:SF0">
    <property type="entry name" value="HEPCIDIN"/>
    <property type="match status" value="1"/>
</dbReference>
<keyword evidence="4" id="KW-0372">Hormone</keyword>
<sequence length="81" mass="9071">QVYLRDPRCILGVPGVFRPSSLPSPQAQVALESPLEPKPLSPMGDGQLTWTRRRRHSPHFPLCSFCCNCCHNRGCGFCCRT</sequence>
<dbReference type="GO" id="GO:0034760">
    <property type="term" value="P:negative regulation of iron ion transmembrane transport"/>
    <property type="evidence" value="ECO:0007669"/>
    <property type="project" value="TreeGrafter"/>
</dbReference>
<accession>A0A851BH37</accession>
<name>A0A851BH37_PICGY</name>
<dbReference type="GO" id="GO:0005179">
    <property type="term" value="F:hormone activity"/>
    <property type="evidence" value="ECO:0007669"/>
    <property type="project" value="UniProtKB-KW"/>
</dbReference>
<gene>
    <name evidence="7" type="primary">Hamp1</name>
    <name evidence="7" type="ORF">PICGYM_R15096</name>
</gene>
<dbReference type="GO" id="GO:0005615">
    <property type="term" value="C:extracellular space"/>
    <property type="evidence" value="ECO:0007669"/>
    <property type="project" value="TreeGrafter"/>
</dbReference>
<dbReference type="Pfam" id="PF06446">
    <property type="entry name" value="Hepcidin"/>
    <property type="match status" value="1"/>
</dbReference>
<proteinExistence type="inferred from homology"/>
<comment type="caution">
    <text evidence="7">The sequence shown here is derived from an EMBL/GenBank/DDBJ whole genome shotgun (WGS) entry which is preliminary data.</text>
</comment>
<keyword evidence="8" id="KW-1185">Reference proteome</keyword>
<protein>
    <submittedName>
        <fullName evidence="7">HEPC1 protein</fullName>
    </submittedName>
</protein>
<evidence type="ECO:0000313" key="7">
    <source>
        <dbReference type="EMBL" id="NWI42997.1"/>
    </source>
</evidence>
<keyword evidence="3" id="KW-0964">Secreted</keyword>
<organism evidence="7 8">
    <name type="scientific">Picathartes gymnocephalus</name>
    <name type="common">White-necked rockfowl</name>
    <dbReference type="NCBI Taxonomy" id="175131"/>
    <lineage>
        <taxon>Eukaryota</taxon>
        <taxon>Metazoa</taxon>
        <taxon>Chordata</taxon>
        <taxon>Craniata</taxon>
        <taxon>Vertebrata</taxon>
        <taxon>Euteleostomi</taxon>
        <taxon>Archelosauria</taxon>
        <taxon>Archosauria</taxon>
        <taxon>Dinosauria</taxon>
        <taxon>Saurischia</taxon>
        <taxon>Theropoda</taxon>
        <taxon>Coelurosauria</taxon>
        <taxon>Aves</taxon>
        <taxon>Neognathae</taxon>
        <taxon>Neoaves</taxon>
        <taxon>Telluraves</taxon>
        <taxon>Australaves</taxon>
        <taxon>Passeriformes</taxon>
        <taxon>Picathartidae</taxon>
        <taxon>Picathartes</taxon>
    </lineage>
</organism>
<dbReference type="Proteomes" id="UP000631391">
    <property type="component" value="Unassembled WGS sequence"/>
</dbReference>
<dbReference type="PANTHER" id="PTHR16877">
    <property type="entry name" value="HEPCIDIN"/>
    <property type="match status" value="1"/>
</dbReference>
<feature type="non-terminal residue" evidence="7">
    <location>
        <position position="1"/>
    </location>
</feature>
<evidence type="ECO:0000256" key="4">
    <source>
        <dbReference type="ARBA" id="ARBA00022702"/>
    </source>
</evidence>
<evidence type="ECO:0000256" key="3">
    <source>
        <dbReference type="ARBA" id="ARBA00022525"/>
    </source>
</evidence>
<evidence type="ECO:0000313" key="8">
    <source>
        <dbReference type="Proteomes" id="UP000631391"/>
    </source>
</evidence>
<keyword evidence="6" id="KW-1015">Disulfide bond</keyword>
<evidence type="ECO:0000256" key="5">
    <source>
        <dbReference type="ARBA" id="ARBA00022729"/>
    </source>
</evidence>
<dbReference type="GO" id="GO:0006879">
    <property type="term" value="P:intracellular iron ion homeostasis"/>
    <property type="evidence" value="ECO:0007669"/>
    <property type="project" value="InterPro"/>
</dbReference>
<dbReference type="InterPro" id="IPR010500">
    <property type="entry name" value="Hepcidin"/>
</dbReference>
<comment type="similarity">
    <text evidence="2">Belongs to the hepcidin family.</text>
</comment>
<dbReference type="OrthoDB" id="9428792at2759"/>
<evidence type="ECO:0000256" key="6">
    <source>
        <dbReference type="ARBA" id="ARBA00023157"/>
    </source>
</evidence>
<dbReference type="AlphaFoldDB" id="A0A851BH37"/>
<evidence type="ECO:0000256" key="2">
    <source>
        <dbReference type="ARBA" id="ARBA00008022"/>
    </source>
</evidence>
<feature type="non-terminal residue" evidence="7">
    <location>
        <position position="81"/>
    </location>
</feature>